<dbReference type="EMBL" id="QBKT01000003">
    <property type="protein sequence ID" value="PTX62145.1"/>
    <property type="molecule type" value="Genomic_DNA"/>
</dbReference>
<feature type="signal peptide" evidence="8">
    <location>
        <begin position="1"/>
        <end position="20"/>
    </location>
</feature>
<name>A0A2T6C1F5_9FLAO</name>
<dbReference type="GO" id="GO:0015562">
    <property type="term" value="F:efflux transmembrane transporter activity"/>
    <property type="evidence" value="ECO:0007669"/>
    <property type="project" value="InterPro"/>
</dbReference>
<comment type="similarity">
    <text evidence="2">Belongs to the outer membrane factor (OMF) (TC 1.B.17) family.</text>
</comment>
<dbReference type="Pfam" id="PF02321">
    <property type="entry name" value="OEP"/>
    <property type="match status" value="1"/>
</dbReference>
<dbReference type="GO" id="GO:0009279">
    <property type="term" value="C:cell outer membrane"/>
    <property type="evidence" value="ECO:0007669"/>
    <property type="project" value="UniProtKB-SubCell"/>
</dbReference>
<evidence type="ECO:0000313" key="9">
    <source>
        <dbReference type="EMBL" id="PTX62145.1"/>
    </source>
</evidence>
<evidence type="ECO:0000313" key="10">
    <source>
        <dbReference type="Proteomes" id="UP000244090"/>
    </source>
</evidence>
<dbReference type="SUPFAM" id="SSF56954">
    <property type="entry name" value="Outer membrane efflux proteins (OEP)"/>
    <property type="match status" value="1"/>
</dbReference>
<dbReference type="GO" id="GO:1990281">
    <property type="term" value="C:efflux pump complex"/>
    <property type="evidence" value="ECO:0007669"/>
    <property type="project" value="TreeGrafter"/>
</dbReference>
<dbReference type="OrthoDB" id="926878at2"/>
<dbReference type="PANTHER" id="PTHR30026:SF23">
    <property type="entry name" value="TO APRF-PUTATIVE OUTER MEMBRANE EFFLUX PROTEIN OR SECRETED ALKALINE PHOSPHATASE-RELATED"/>
    <property type="match status" value="1"/>
</dbReference>
<evidence type="ECO:0000256" key="4">
    <source>
        <dbReference type="ARBA" id="ARBA00022452"/>
    </source>
</evidence>
<evidence type="ECO:0000256" key="5">
    <source>
        <dbReference type="ARBA" id="ARBA00022692"/>
    </source>
</evidence>
<proteinExistence type="inferred from homology"/>
<evidence type="ECO:0000256" key="6">
    <source>
        <dbReference type="ARBA" id="ARBA00023136"/>
    </source>
</evidence>
<dbReference type="InterPro" id="IPR051906">
    <property type="entry name" value="TolC-like"/>
</dbReference>
<evidence type="ECO:0000256" key="3">
    <source>
        <dbReference type="ARBA" id="ARBA00022448"/>
    </source>
</evidence>
<evidence type="ECO:0000256" key="8">
    <source>
        <dbReference type="SAM" id="SignalP"/>
    </source>
</evidence>
<protein>
    <submittedName>
        <fullName evidence="9">Outer membrane protein TolC</fullName>
    </submittedName>
</protein>
<dbReference type="AlphaFoldDB" id="A0A2T6C1F5"/>
<evidence type="ECO:0000256" key="7">
    <source>
        <dbReference type="ARBA" id="ARBA00023237"/>
    </source>
</evidence>
<dbReference type="PANTHER" id="PTHR30026">
    <property type="entry name" value="OUTER MEMBRANE PROTEIN TOLC"/>
    <property type="match status" value="1"/>
</dbReference>
<keyword evidence="4" id="KW-1134">Transmembrane beta strand</keyword>
<gene>
    <name evidence="9" type="ORF">C8N46_103243</name>
</gene>
<evidence type="ECO:0000256" key="1">
    <source>
        <dbReference type="ARBA" id="ARBA00004442"/>
    </source>
</evidence>
<comment type="subcellular location">
    <subcellularLocation>
        <location evidence="1">Cell outer membrane</location>
    </subcellularLocation>
</comment>
<sequence length="522" mass="58385">MNNKIVLLSLLVFSVCISYGQNTIPADIVTLSELTFGTNPIIKRNILTVSNAEGGLKIQTSAFDYQLTSGLSLTRNNLNPFEADPRSSFLTGDLNSRFTGASVGLQRKFRSSFTVNLSVDYTMMNDNFPLNRFNQDVGAFTQEHIVTSTLSLTQPLLRGRGKKIATALEEASKLNLESVDDNAEFANSFELLQLGTAYWQYVAAYKSLEVFEQNEARVRRVLEITQELVKADKKPAGDLAQIQADLASQERQTKVAEQALYSAKLNLGRVIGISEEESKRLGNPADEFPSIIESGYVNNLNIDDFKEIAQNNRLDIIAAKKTQEAIELQLNLAQNDKQPQLDLTGFVSYGGMNMGNGLDRALATFSRNEGRDVGFGLGLRFSFPVNNNLARGRFIQNEVAFKDQEIANKNLQRNIDLNVSIAMNNLDNSVLILEKALESLEFYQEVFNNEQVKFQNGLTTLLNLILFQERLTFAQLDYLQAQQQFANAIINLRYETGTLLLKKDNSTAVNINRELFYTIPSN</sequence>
<dbReference type="Gene3D" id="1.20.1600.10">
    <property type="entry name" value="Outer membrane efflux proteins (OEP)"/>
    <property type="match status" value="1"/>
</dbReference>
<dbReference type="Proteomes" id="UP000244090">
    <property type="component" value="Unassembled WGS sequence"/>
</dbReference>
<reference evidence="9 10" key="1">
    <citation type="submission" date="2018-04" db="EMBL/GenBank/DDBJ databases">
        <title>Genomic Encyclopedia of Archaeal and Bacterial Type Strains, Phase II (KMG-II): from individual species to whole genera.</title>
        <authorList>
            <person name="Goeker M."/>
        </authorList>
    </citation>
    <scope>NUCLEOTIDE SEQUENCE [LARGE SCALE GENOMIC DNA]</scope>
    <source>
        <strain evidence="9 10">DSM 25731</strain>
    </source>
</reference>
<evidence type="ECO:0000256" key="2">
    <source>
        <dbReference type="ARBA" id="ARBA00007613"/>
    </source>
</evidence>
<comment type="caution">
    <text evidence="9">The sequence shown here is derived from an EMBL/GenBank/DDBJ whole genome shotgun (WGS) entry which is preliminary data.</text>
</comment>
<dbReference type="RefSeq" id="WP_108114358.1">
    <property type="nucleotide sequence ID" value="NZ_QBKT01000003.1"/>
</dbReference>
<keyword evidence="10" id="KW-1185">Reference proteome</keyword>
<organism evidence="9 10">
    <name type="scientific">Kordia periserrulae</name>
    <dbReference type="NCBI Taxonomy" id="701523"/>
    <lineage>
        <taxon>Bacteria</taxon>
        <taxon>Pseudomonadati</taxon>
        <taxon>Bacteroidota</taxon>
        <taxon>Flavobacteriia</taxon>
        <taxon>Flavobacteriales</taxon>
        <taxon>Flavobacteriaceae</taxon>
        <taxon>Kordia</taxon>
    </lineage>
</organism>
<keyword evidence="6" id="KW-0472">Membrane</keyword>
<keyword evidence="8" id="KW-0732">Signal</keyword>
<feature type="chain" id="PRO_5015624866" evidence="8">
    <location>
        <begin position="21"/>
        <end position="522"/>
    </location>
</feature>
<accession>A0A2T6C1F5</accession>
<dbReference type="InterPro" id="IPR003423">
    <property type="entry name" value="OMP_efflux"/>
</dbReference>
<keyword evidence="5" id="KW-0812">Transmembrane</keyword>
<keyword evidence="7" id="KW-0998">Cell outer membrane</keyword>
<keyword evidence="3" id="KW-0813">Transport</keyword>
<dbReference type="GO" id="GO:0015288">
    <property type="term" value="F:porin activity"/>
    <property type="evidence" value="ECO:0007669"/>
    <property type="project" value="TreeGrafter"/>
</dbReference>